<protein>
    <submittedName>
        <fullName evidence="5">BZ3500_MvSof-1268-A1-R1_Chr5-3g08245 protein</fullName>
    </submittedName>
</protein>
<dbReference type="SUPFAM" id="SSF54928">
    <property type="entry name" value="RNA-binding domain, RBD"/>
    <property type="match status" value="1"/>
</dbReference>
<dbReference type="AlphaFoldDB" id="A0A2X0KH62"/>
<dbReference type="InterPro" id="IPR012677">
    <property type="entry name" value="Nucleotide-bd_a/b_plait_sf"/>
</dbReference>
<name>A0A2X0KH62_9BASI</name>
<gene>
    <name evidence="5" type="ORF">BZ3500_MVSOF-1268-A1-R1_CHR5-3G08245</name>
</gene>
<dbReference type="Proteomes" id="UP000249723">
    <property type="component" value="Unassembled WGS sequence"/>
</dbReference>
<evidence type="ECO:0000313" key="5">
    <source>
        <dbReference type="EMBL" id="SCZ91957.1"/>
    </source>
</evidence>
<dbReference type="GO" id="GO:0003729">
    <property type="term" value="F:mRNA binding"/>
    <property type="evidence" value="ECO:0007669"/>
    <property type="project" value="TreeGrafter"/>
</dbReference>
<evidence type="ECO:0000259" key="4">
    <source>
        <dbReference type="PROSITE" id="PS50102"/>
    </source>
</evidence>
<dbReference type="PROSITE" id="PS50102">
    <property type="entry name" value="RRM"/>
    <property type="match status" value="1"/>
</dbReference>
<feature type="compositionally biased region" description="Basic and acidic residues" evidence="3">
    <location>
        <begin position="309"/>
        <end position="325"/>
    </location>
</feature>
<dbReference type="Pfam" id="PF13865">
    <property type="entry name" value="FoP_duplication"/>
    <property type="match status" value="1"/>
</dbReference>
<sequence>MSSLLSRTLEGVKEQAQGGRTDTNGNSRPRRSDTAPGTRHSPYAVTQPMQRPRDDEAWSHDMYERKSAPTAHTNVDSFAGGRRAQGYGVPSARLKITNVHYDISEDELKVGVVPPSPVEPIEAIKSSPHVLSPGQMGACAVLTRPYQRVAPQSQALFGQIGPISIGPKIIFDASGRSTGRAFVTYSDERNAEEAMHAFQGAPCKGEKIRLEYDYFLDNTYTRGQAAPGTLLARIDDDKGRRSKGDMERYAPPAARSDPPSGRYARGSGVHSSSHRDDRASNGSSRGVRAVGVTRGGRGGGSGSGGSRPPRKEPKTADDLDRELDSYLKQADSEPSGQATSATAAPVASEVPEVEMS</sequence>
<dbReference type="InterPro" id="IPR035979">
    <property type="entry name" value="RBD_domain_sf"/>
</dbReference>
<feature type="compositionally biased region" description="Gly residues" evidence="3">
    <location>
        <begin position="293"/>
        <end position="305"/>
    </location>
</feature>
<dbReference type="PANTHER" id="PTHR19965">
    <property type="entry name" value="RNA AND EXPORT FACTOR BINDING PROTEIN"/>
    <property type="match status" value="1"/>
</dbReference>
<keyword evidence="1 2" id="KW-0694">RNA-binding</keyword>
<feature type="compositionally biased region" description="Basic and acidic residues" evidence="3">
    <location>
        <begin position="233"/>
        <end position="248"/>
    </location>
</feature>
<feature type="region of interest" description="Disordered" evidence="3">
    <location>
        <begin position="1"/>
        <end position="56"/>
    </location>
</feature>
<keyword evidence="6" id="KW-1185">Reference proteome</keyword>
<dbReference type="InterPro" id="IPR051229">
    <property type="entry name" value="ALYREF_mRNA_export"/>
</dbReference>
<feature type="region of interest" description="Disordered" evidence="3">
    <location>
        <begin position="231"/>
        <end position="356"/>
    </location>
</feature>
<proteinExistence type="predicted"/>
<dbReference type="SMART" id="SM01218">
    <property type="entry name" value="FoP_duplication"/>
    <property type="match status" value="1"/>
</dbReference>
<dbReference type="InterPro" id="IPR000504">
    <property type="entry name" value="RRM_dom"/>
</dbReference>
<feature type="compositionally biased region" description="Polar residues" evidence="3">
    <location>
        <begin position="332"/>
        <end position="342"/>
    </location>
</feature>
<dbReference type="EMBL" id="FMWP01000017">
    <property type="protein sequence ID" value="SCZ91957.1"/>
    <property type="molecule type" value="Genomic_DNA"/>
</dbReference>
<dbReference type="InterPro" id="IPR025715">
    <property type="entry name" value="FoP_C"/>
</dbReference>
<dbReference type="OrthoDB" id="5382468at2759"/>
<evidence type="ECO:0000256" key="1">
    <source>
        <dbReference type="ARBA" id="ARBA00022884"/>
    </source>
</evidence>
<feature type="domain" description="RRM" evidence="4">
    <location>
        <begin position="92"/>
        <end position="215"/>
    </location>
</feature>
<feature type="compositionally biased region" description="Low complexity" evidence="3">
    <location>
        <begin position="282"/>
        <end position="292"/>
    </location>
</feature>
<evidence type="ECO:0000313" key="6">
    <source>
        <dbReference type="Proteomes" id="UP000249723"/>
    </source>
</evidence>
<evidence type="ECO:0000256" key="3">
    <source>
        <dbReference type="SAM" id="MobiDB-lite"/>
    </source>
</evidence>
<dbReference type="SMART" id="SM00360">
    <property type="entry name" value="RRM"/>
    <property type="match status" value="1"/>
</dbReference>
<feature type="compositionally biased region" description="Polar residues" evidence="3">
    <location>
        <begin position="18"/>
        <end position="27"/>
    </location>
</feature>
<dbReference type="STRING" id="289078.A0A2X0KH62"/>
<dbReference type="PANTHER" id="PTHR19965:SF82">
    <property type="entry name" value="THO COMPLEX SUBUNIT 4"/>
    <property type="match status" value="1"/>
</dbReference>
<organism evidence="5 6">
    <name type="scientific">Microbotryum saponariae</name>
    <dbReference type="NCBI Taxonomy" id="289078"/>
    <lineage>
        <taxon>Eukaryota</taxon>
        <taxon>Fungi</taxon>
        <taxon>Dikarya</taxon>
        <taxon>Basidiomycota</taxon>
        <taxon>Pucciniomycotina</taxon>
        <taxon>Microbotryomycetes</taxon>
        <taxon>Microbotryales</taxon>
        <taxon>Microbotryaceae</taxon>
        <taxon>Microbotryum</taxon>
    </lineage>
</organism>
<dbReference type="GO" id="GO:0005634">
    <property type="term" value="C:nucleus"/>
    <property type="evidence" value="ECO:0007669"/>
    <property type="project" value="TreeGrafter"/>
</dbReference>
<evidence type="ECO:0000256" key="2">
    <source>
        <dbReference type="PROSITE-ProRule" id="PRU00176"/>
    </source>
</evidence>
<dbReference type="Gene3D" id="3.30.70.330">
    <property type="match status" value="1"/>
</dbReference>
<dbReference type="Pfam" id="PF00076">
    <property type="entry name" value="RRM_1"/>
    <property type="match status" value="1"/>
</dbReference>
<reference evidence="6" key="1">
    <citation type="submission" date="2016-10" db="EMBL/GenBank/DDBJ databases">
        <authorList>
            <person name="Jeantristanb JTB J.-T."/>
            <person name="Ricardo R."/>
        </authorList>
    </citation>
    <scope>NUCLEOTIDE SEQUENCE [LARGE SCALE GENOMIC DNA]</scope>
</reference>
<accession>A0A2X0KH62</accession>